<dbReference type="SUPFAM" id="SSF52200">
    <property type="entry name" value="Toll/Interleukin receptor TIR domain"/>
    <property type="match status" value="1"/>
</dbReference>
<evidence type="ECO:0000256" key="3">
    <source>
        <dbReference type="ARBA" id="ARBA00022588"/>
    </source>
</evidence>
<evidence type="ECO:0000256" key="5">
    <source>
        <dbReference type="ARBA" id="ARBA00022692"/>
    </source>
</evidence>
<sequence length="703" mass="81514">MFNQELRKYTRFFDHSTYLIEFPLLLLLLSLLLLPLSLSASLPNCTCVHTSCSCITKTYVPQLPQNITSIIFKDSNFRLTKEFMVNISSLSLVSLKFENTYIFSSNSSAFENFTTLSILEFFVCYFQPRILYTALANAKQLTKLYIISAKIKELSEYFFENLRQTQLTHLSLKRCGFDTFNGTLFSTLKYLRDLDFSENFVKTAIWGINLSLNVLKIPHSSVQHLPAFVSSRGESYYPNLTHLEIGVERIPHLNETTCKGLQHLQHLYIWCDQLEKINSLFNPIQNLQAFHLRASLFSHQPKLSITSSNFRSKTLQNLTLENVRVFADSQIDLFHYFPSLINLQLIGTVLLSDPISINQSLAFLPNLVTLQISFSNLKIIPKVICNMVYLTSLNLKGNRILWWNDTDCSVMKKLNFLSFSENSISIVEDKTFSPLLIDNKNLRWDLSVNPFLCICENAWFKSWLEKNHQQFLYYPKDFKCETPAELRGKRLSDIDLGNNVCGVSVIPSVGITIGIVLGSLMFVFVVVASISYYKRWALRYICYLLKSRKKQERSQQDEKSYVYDAFICYHNSDSKYLLEKLQPKLEVENNFQLCIHDRDFIPGWDIVDNIVESIEKSHKIVLLLSNNFALSEWCQFESTMAQQRLFGEKKNTLIPILLEPIKIKNQTSRLTILLKEKTYLEWTDDKNGQKLFWARLLNTMRGS</sequence>
<evidence type="ECO:0000313" key="16">
    <source>
        <dbReference type="Proteomes" id="UP000515154"/>
    </source>
</evidence>
<dbReference type="Pfam" id="PF01582">
    <property type="entry name" value="TIR"/>
    <property type="match status" value="1"/>
</dbReference>
<dbReference type="SMART" id="SM00255">
    <property type="entry name" value="TIR"/>
    <property type="match status" value="1"/>
</dbReference>
<keyword evidence="7" id="KW-0677">Repeat</keyword>
<dbReference type="GO" id="GO:0045087">
    <property type="term" value="P:innate immune response"/>
    <property type="evidence" value="ECO:0007669"/>
    <property type="project" value="UniProtKB-KW"/>
</dbReference>
<dbReference type="PANTHER" id="PTHR24365:SF530">
    <property type="entry name" value="MSTPROX-RELATED"/>
    <property type="match status" value="1"/>
</dbReference>
<dbReference type="FunFam" id="3.40.50.10140:FF:000001">
    <property type="entry name" value="Toll-like receptor 2"/>
    <property type="match status" value="1"/>
</dbReference>
<dbReference type="InterPro" id="IPR000157">
    <property type="entry name" value="TIR_dom"/>
</dbReference>
<keyword evidence="5 13" id="KW-0812">Transmembrane</keyword>
<keyword evidence="4" id="KW-0433">Leucine-rich repeat</keyword>
<evidence type="ECO:0000256" key="12">
    <source>
        <dbReference type="ARBA" id="ARBA00023180"/>
    </source>
</evidence>
<feature type="domain" description="TIR" evidence="15">
    <location>
        <begin position="561"/>
        <end position="700"/>
    </location>
</feature>
<keyword evidence="8" id="KW-0391">Immunity</keyword>
<dbReference type="Gene3D" id="3.80.10.10">
    <property type="entry name" value="Ribonuclease Inhibitor"/>
    <property type="match status" value="2"/>
</dbReference>
<dbReference type="PROSITE" id="PS50104">
    <property type="entry name" value="TIR"/>
    <property type="match status" value="1"/>
</dbReference>
<dbReference type="PANTHER" id="PTHR24365">
    <property type="entry name" value="TOLL-LIKE RECEPTOR"/>
    <property type="match status" value="1"/>
</dbReference>
<dbReference type="Proteomes" id="UP000515154">
    <property type="component" value="Linkage group LG27"/>
</dbReference>
<evidence type="ECO:0000256" key="13">
    <source>
        <dbReference type="SAM" id="Phobius"/>
    </source>
</evidence>
<evidence type="ECO:0000313" key="18">
    <source>
        <dbReference type="RefSeq" id="XP_036370308.1"/>
    </source>
</evidence>
<accession>A0A6P7TQH9</accession>
<dbReference type="GO" id="GO:0038023">
    <property type="term" value="F:signaling receptor activity"/>
    <property type="evidence" value="ECO:0007669"/>
    <property type="project" value="TreeGrafter"/>
</dbReference>
<dbReference type="Gene3D" id="3.40.50.10140">
    <property type="entry name" value="Toll/interleukin-1 receptor homology (TIR) domain"/>
    <property type="match status" value="1"/>
</dbReference>
<gene>
    <name evidence="17 18" type="primary">LOC115225360</name>
</gene>
<keyword evidence="11" id="KW-0675">Receptor</keyword>
<dbReference type="RefSeq" id="XP_036370308.1">
    <property type="nucleotide sequence ID" value="XM_036514415.1"/>
</dbReference>
<dbReference type="RefSeq" id="XP_029652170.2">
    <property type="nucleotide sequence ID" value="XM_029796310.2"/>
</dbReference>
<dbReference type="InterPro" id="IPR035897">
    <property type="entry name" value="Toll_tir_struct_dom_sf"/>
</dbReference>
<feature type="signal peptide" evidence="14">
    <location>
        <begin position="1"/>
        <end position="39"/>
    </location>
</feature>
<evidence type="ECO:0000256" key="11">
    <source>
        <dbReference type="ARBA" id="ARBA00023170"/>
    </source>
</evidence>
<evidence type="ECO:0000256" key="2">
    <source>
        <dbReference type="ARBA" id="ARBA00009634"/>
    </source>
</evidence>
<evidence type="ECO:0000256" key="7">
    <source>
        <dbReference type="ARBA" id="ARBA00022737"/>
    </source>
</evidence>
<keyword evidence="12" id="KW-0325">Glycoprotein</keyword>
<keyword evidence="9 13" id="KW-1133">Transmembrane helix</keyword>
<dbReference type="SUPFAM" id="SSF52058">
    <property type="entry name" value="L domain-like"/>
    <property type="match status" value="1"/>
</dbReference>
<evidence type="ECO:0000256" key="8">
    <source>
        <dbReference type="ARBA" id="ARBA00022859"/>
    </source>
</evidence>
<reference evidence="17 18" key="1">
    <citation type="submission" date="2025-08" db="UniProtKB">
        <authorList>
            <consortium name="RefSeq"/>
        </authorList>
    </citation>
    <scope>IDENTIFICATION</scope>
</reference>
<keyword evidence="16" id="KW-1185">Reference proteome</keyword>
<dbReference type="AlphaFoldDB" id="A0A6P7TQH9"/>
<dbReference type="SMART" id="SM00082">
    <property type="entry name" value="LRRCT"/>
    <property type="match status" value="1"/>
</dbReference>
<proteinExistence type="inferred from homology"/>
<name>A0A6P7TQH9_9MOLL</name>
<keyword evidence="10 13" id="KW-0472">Membrane</keyword>
<comment type="subcellular location">
    <subcellularLocation>
        <location evidence="1">Membrane</location>
        <topology evidence="1">Single-pass type I membrane protein</topology>
    </subcellularLocation>
</comment>
<protein>
    <submittedName>
        <fullName evidence="17 18">Toll-like receptor 1</fullName>
    </submittedName>
</protein>
<organism evidence="16 17">
    <name type="scientific">Octopus sinensis</name>
    <name type="common">East Asian common octopus</name>
    <dbReference type="NCBI Taxonomy" id="2607531"/>
    <lineage>
        <taxon>Eukaryota</taxon>
        <taxon>Metazoa</taxon>
        <taxon>Spiralia</taxon>
        <taxon>Lophotrochozoa</taxon>
        <taxon>Mollusca</taxon>
        <taxon>Cephalopoda</taxon>
        <taxon>Coleoidea</taxon>
        <taxon>Octopodiformes</taxon>
        <taxon>Octopoda</taxon>
        <taxon>Incirrata</taxon>
        <taxon>Octopodidae</taxon>
        <taxon>Octopus</taxon>
    </lineage>
</organism>
<evidence type="ECO:0000256" key="6">
    <source>
        <dbReference type="ARBA" id="ARBA00022729"/>
    </source>
</evidence>
<comment type="similarity">
    <text evidence="2">Belongs to the Toll-like receptor family.</text>
</comment>
<evidence type="ECO:0000256" key="9">
    <source>
        <dbReference type="ARBA" id="ARBA00022989"/>
    </source>
</evidence>
<keyword evidence="6 14" id="KW-0732">Signal</keyword>
<dbReference type="InterPro" id="IPR000483">
    <property type="entry name" value="Cys-rich_flank_reg_C"/>
</dbReference>
<evidence type="ECO:0000256" key="14">
    <source>
        <dbReference type="SAM" id="SignalP"/>
    </source>
</evidence>
<dbReference type="GO" id="GO:0005886">
    <property type="term" value="C:plasma membrane"/>
    <property type="evidence" value="ECO:0007669"/>
    <property type="project" value="TreeGrafter"/>
</dbReference>
<keyword evidence="3" id="KW-0399">Innate immunity</keyword>
<evidence type="ECO:0000256" key="10">
    <source>
        <dbReference type="ARBA" id="ARBA00023136"/>
    </source>
</evidence>
<feature type="chain" id="PRO_5045019782" evidence="14">
    <location>
        <begin position="40"/>
        <end position="703"/>
    </location>
</feature>
<evidence type="ECO:0000256" key="1">
    <source>
        <dbReference type="ARBA" id="ARBA00004479"/>
    </source>
</evidence>
<dbReference type="GO" id="GO:0007165">
    <property type="term" value="P:signal transduction"/>
    <property type="evidence" value="ECO:0007669"/>
    <property type="project" value="InterPro"/>
</dbReference>
<evidence type="ECO:0000259" key="15">
    <source>
        <dbReference type="PROSITE" id="PS50104"/>
    </source>
</evidence>
<dbReference type="InterPro" id="IPR032675">
    <property type="entry name" value="LRR_dom_sf"/>
</dbReference>
<dbReference type="PRINTS" id="PR01537">
    <property type="entry name" value="INTRLKN1R1F"/>
</dbReference>
<feature type="transmembrane region" description="Helical" evidence="13">
    <location>
        <begin position="509"/>
        <end position="533"/>
    </location>
</feature>
<dbReference type="KEGG" id="osn:115225360"/>
<evidence type="ECO:0000313" key="17">
    <source>
        <dbReference type="RefSeq" id="XP_029652170.2"/>
    </source>
</evidence>
<evidence type="ECO:0000256" key="4">
    <source>
        <dbReference type="ARBA" id="ARBA00022614"/>
    </source>
</evidence>